<accession>A0A1I8GHV2</accession>
<proteinExistence type="predicted"/>
<organism evidence="1 2">
    <name type="scientific">Macrostomum lignano</name>
    <dbReference type="NCBI Taxonomy" id="282301"/>
    <lineage>
        <taxon>Eukaryota</taxon>
        <taxon>Metazoa</taxon>
        <taxon>Spiralia</taxon>
        <taxon>Lophotrochozoa</taxon>
        <taxon>Platyhelminthes</taxon>
        <taxon>Rhabditophora</taxon>
        <taxon>Macrostomorpha</taxon>
        <taxon>Macrostomida</taxon>
        <taxon>Macrostomidae</taxon>
        <taxon>Macrostomum</taxon>
    </lineage>
</organism>
<dbReference type="Proteomes" id="UP000095280">
    <property type="component" value="Unplaced"/>
</dbReference>
<dbReference type="WBParaSite" id="maker-uti_cns_0005490-snap-gene-0.2-mRNA-1">
    <property type="protein sequence ID" value="maker-uti_cns_0005490-snap-gene-0.2-mRNA-1"/>
    <property type="gene ID" value="maker-uti_cns_0005490-snap-gene-0.2"/>
</dbReference>
<sequence>LQRLSYRGVLLPEPVLLDLPVHVPARLGALHVELDVRAGVHRAGLVSGAVPDRVYTLHRPVLADVSKSAGVSCESAAHLWLLFDGFCDGFLLEYEIFNALQHGALRHPEGIRHDSRRAGIRHVLCIGRLWQIPDCCTMLVRCLRYHYADCADELV</sequence>
<evidence type="ECO:0000313" key="2">
    <source>
        <dbReference type="WBParaSite" id="maker-uti_cns_0001945-snap-gene-0.14-mRNA-1"/>
    </source>
</evidence>
<protein>
    <submittedName>
        <fullName evidence="2 3">HECT domain-containing protein</fullName>
    </submittedName>
</protein>
<dbReference type="AlphaFoldDB" id="A0A1I8GHV2"/>
<dbReference type="WBParaSite" id="maker-uti_cns_0001945-snap-gene-0.14-mRNA-1">
    <property type="protein sequence ID" value="maker-uti_cns_0001945-snap-gene-0.14-mRNA-1"/>
    <property type="gene ID" value="maker-uti_cns_0001945-snap-gene-0.14"/>
</dbReference>
<keyword evidence="1" id="KW-1185">Reference proteome</keyword>
<evidence type="ECO:0000313" key="1">
    <source>
        <dbReference type="Proteomes" id="UP000095280"/>
    </source>
</evidence>
<evidence type="ECO:0000313" key="3">
    <source>
        <dbReference type="WBParaSite" id="maker-uti_cns_0005490-snap-gene-0.2-mRNA-1"/>
    </source>
</evidence>
<name>A0A1I8GHV2_9PLAT</name>
<reference evidence="2 3" key="1">
    <citation type="submission" date="2016-11" db="UniProtKB">
        <authorList>
            <consortium name="WormBaseParasite"/>
        </authorList>
    </citation>
    <scope>IDENTIFICATION</scope>
</reference>